<organism evidence="4 5">
    <name type="scientific">Magnaporthiopsis poae (strain ATCC 64411 / 73-15)</name>
    <name type="common">Kentucky bluegrass fungus</name>
    <name type="synonym">Magnaporthe poae</name>
    <dbReference type="NCBI Taxonomy" id="644358"/>
    <lineage>
        <taxon>Eukaryota</taxon>
        <taxon>Fungi</taxon>
        <taxon>Dikarya</taxon>
        <taxon>Ascomycota</taxon>
        <taxon>Pezizomycotina</taxon>
        <taxon>Sordariomycetes</taxon>
        <taxon>Sordariomycetidae</taxon>
        <taxon>Magnaporthales</taxon>
        <taxon>Magnaporthaceae</taxon>
        <taxon>Magnaporthiopsis</taxon>
    </lineage>
</organism>
<dbReference type="Pfam" id="PF06985">
    <property type="entry name" value="HET"/>
    <property type="match status" value="1"/>
</dbReference>
<dbReference type="VEuPathDB" id="FungiDB:MAPG_02082"/>
<sequence length="232" mass="25948">MRLINTRTLRIHEFVGTRVPPYAILSHTWGRGEVTFQDWCQPDRRHREGLDGYAKIAATCARARERGLDFAWVDTCCIDKTSSAELSEVINSMFAWYRNAAACFGYLEDFVGVPRVQAVAETDGVATAGLVGFARSRWFTRGWTLQELLAPHDVEFFNRDWAPIGRKLELAEELEGITGIDNKVLEGDEPLRRVSIGRRMSWAANRRTSRPEDRAGADGVSEAARADTGAVG</sequence>
<dbReference type="eggNOG" id="ENOG502RX2F">
    <property type="taxonomic scope" value="Eukaryota"/>
</dbReference>
<reference evidence="3" key="2">
    <citation type="submission" date="2010-05" db="EMBL/GenBank/DDBJ databases">
        <title>The Genome Sequence of Magnaporthe poae strain ATCC 64411.</title>
        <authorList>
            <consortium name="The Broad Institute Genome Sequencing Platform"/>
            <consortium name="Broad Institute Genome Sequencing Center for Infectious Disease"/>
            <person name="Ma L.-J."/>
            <person name="Dead R."/>
            <person name="Young S."/>
            <person name="Zeng Q."/>
            <person name="Koehrsen M."/>
            <person name="Alvarado L."/>
            <person name="Berlin A."/>
            <person name="Chapman S.B."/>
            <person name="Chen Z."/>
            <person name="Freedman E."/>
            <person name="Gellesch M."/>
            <person name="Goldberg J."/>
            <person name="Griggs A."/>
            <person name="Gujja S."/>
            <person name="Heilman E.R."/>
            <person name="Heiman D."/>
            <person name="Hepburn T."/>
            <person name="Howarth C."/>
            <person name="Jen D."/>
            <person name="Larson L."/>
            <person name="Mehta T."/>
            <person name="Neiman D."/>
            <person name="Pearson M."/>
            <person name="Roberts A."/>
            <person name="Saif S."/>
            <person name="Shea T."/>
            <person name="Shenoy N."/>
            <person name="Sisk P."/>
            <person name="Stolte C."/>
            <person name="Sykes S."/>
            <person name="Walk T."/>
            <person name="White J."/>
            <person name="Yandava C."/>
            <person name="Haas B."/>
            <person name="Nusbaum C."/>
            <person name="Birren B."/>
        </authorList>
    </citation>
    <scope>NUCLEOTIDE SEQUENCE</scope>
    <source>
        <strain evidence="3">ATCC 64411</strain>
    </source>
</reference>
<reference evidence="3" key="3">
    <citation type="submission" date="2011-03" db="EMBL/GenBank/DDBJ databases">
        <title>Annotation of Magnaporthe poae ATCC 64411.</title>
        <authorList>
            <person name="Ma L.-J."/>
            <person name="Dead R."/>
            <person name="Young S.K."/>
            <person name="Zeng Q."/>
            <person name="Gargeya S."/>
            <person name="Fitzgerald M."/>
            <person name="Haas B."/>
            <person name="Abouelleil A."/>
            <person name="Alvarado L."/>
            <person name="Arachchi H.M."/>
            <person name="Berlin A."/>
            <person name="Brown A."/>
            <person name="Chapman S.B."/>
            <person name="Chen Z."/>
            <person name="Dunbar C."/>
            <person name="Freedman E."/>
            <person name="Gearin G."/>
            <person name="Gellesch M."/>
            <person name="Goldberg J."/>
            <person name="Griggs A."/>
            <person name="Gujja S."/>
            <person name="Heiman D."/>
            <person name="Howarth C."/>
            <person name="Larson L."/>
            <person name="Lui A."/>
            <person name="MacDonald P.J.P."/>
            <person name="Mehta T."/>
            <person name="Montmayeur A."/>
            <person name="Murphy C."/>
            <person name="Neiman D."/>
            <person name="Pearson M."/>
            <person name="Priest M."/>
            <person name="Roberts A."/>
            <person name="Saif S."/>
            <person name="Shea T."/>
            <person name="Shenoy N."/>
            <person name="Sisk P."/>
            <person name="Stolte C."/>
            <person name="Sykes S."/>
            <person name="Yandava C."/>
            <person name="Wortman J."/>
            <person name="Nusbaum C."/>
            <person name="Birren B."/>
        </authorList>
    </citation>
    <scope>NUCLEOTIDE SEQUENCE</scope>
    <source>
        <strain evidence="3">ATCC 64411</strain>
    </source>
</reference>
<evidence type="ECO:0000313" key="4">
    <source>
        <dbReference type="EnsemblFungi" id="MAPG_02082T0"/>
    </source>
</evidence>
<keyword evidence="5" id="KW-1185">Reference proteome</keyword>
<evidence type="ECO:0000256" key="1">
    <source>
        <dbReference type="SAM" id="MobiDB-lite"/>
    </source>
</evidence>
<dbReference type="InterPro" id="IPR010730">
    <property type="entry name" value="HET"/>
</dbReference>
<dbReference type="STRING" id="644358.A0A0C4DQE2"/>
<dbReference type="EMBL" id="ADBL01000532">
    <property type="status" value="NOT_ANNOTATED_CDS"/>
    <property type="molecule type" value="Genomic_DNA"/>
</dbReference>
<reference evidence="4" key="4">
    <citation type="journal article" date="2015" name="G3 (Bethesda)">
        <title>Genome sequences of three phytopathogenic species of the Magnaporthaceae family of fungi.</title>
        <authorList>
            <person name="Okagaki L.H."/>
            <person name="Nunes C.C."/>
            <person name="Sailsbery J."/>
            <person name="Clay B."/>
            <person name="Brown D."/>
            <person name="John T."/>
            <person name="Oh Y."/>
            <person name="Young N."/>
            <person name="Fitzgerald M."/>
            <person name="Haas B.J."/>
            <person name="Zeng Q."/>
            <person name="Young S."/>
            <person name="Adiconis X."/>
            <person name="Fan L."/>
            <person name="Levin J.Z."/>
            <person name="Mitchell T.K."/>
            <person name="Okubara P.A."/>
            <person name="Farman M.L."/>
            <person name="Kohn L.M."/>
            <person name="Birren B."/>
            <person name="Ma L.-J."/>
            <person name="Dean R.A."/>
        </authorList>
    </citation>
    <scope>NUCLEOTIDE SEQUENCE</scope>
    <source>
        <strain evidence="4">ATCC 64411 / 73-15</strain>
    </source>
</reference>
<feature type="domain" description="Heterokaryon incompatibility" evidence="2">
    <location>
        <begin position="22"/>
        <end position="108"/>
    </location>
</feature>
<protein>
    <recommendedName>
        <fullName evidence="2">Heterokaryon incompatibility domain-containing protein</fullName>
    </recommendedName>
</protein>
<evidence type="ECO:0000259" key="2">
    <source>
        <dbReference type="Pfam" id="PF06985"/>
    </source>
</evidence>
<dbReference type="EMBL" id="GL876967">
    <property type="protein sequence ID" value="KLU83015.1"/>
    <property type="molecule type" value="Genomic_DNA"/>
</dbReference>
<feature type="region of interest" description="Disordered" evidence="1">
    <location>
        <begin position="205"/>
        <end position="232"/>
    </location>
</feature>
<evidence type="ECO:0000313" key="5">
    <source>
        <dbReference type="Proteomes" id="UP000011715"/>
    </source>
</evidence>
<dbReference type="OrthoDB" id="20872at2759"/>
<dbReference type="EnsemblFungi" id="MAPG_02082T0">
    <property type="protein sequence ID" value="MAPG_02082T0"/>
    <property type="gene ID" value="MAPG_02082"/>
</dbReference>
<dbReference type="AlphaFoldDB" id="A0A0C4DQE2"/>
<proteinExistence type="predicted"/>
<dbReference type="Proteomes" id="UP000011715">
    <property type="component" value="Unassembled WGS sequence"/>
</dbReference>
<dbReference type="OMA" id="MLRINIC"/>
<dbReference type="PANTHER" id="PTHR10622">
    <property type="entry name" value="HET DOMAIN-CONTAINING PROTEIN"/>
    <property type="match status" value="1"/>
</dbReference>
<reference evidence="5" key="1">
    <citation type="submission" date="2010-05" db="EMBL/GenBank/DDBJ databases">
        <title>The genome sequence of Magnaporthe poae strain ATCC 64411.</title>
        <authorList>
            <person name="Ma L.-J."/>
            <person name="Dead R."/>
            <person name="Young S."/>
            <person name="Zeng Q."/>
            <person name="Koehrsen M."/>
            <person name="Alvarado L."/>
            <person name="Berlin A."/>
            <person name="Chapman S.B."/>
            <person name="Chen Z."/>
            <person name="Freedman E."/>
            <person name="Gellesch M."/>
            <person name="Goldberg J."/>
            <person name="Griggs A."/>
            <person name="Gujja S."/>
            <person name="Heilman E.R."/>
            <person name="Heiman D."/>
            <person name="Hepburn T."/>
            <person name="Howarth C."/>
            <person name="Jen D."/>
            <person name="Larson L."/>
            <person name="Mehta T."/>
            <person name="Neiman D."/>
            <person name="Pearson M."/>
            <person name="Roberts A."/>
            <person name="Saif S."/>
            <person name="Shea T."/>
            <person name="Shenoy N."/>
            <person name="Sisk P."/>
            <person name="Stolte C."/>
            <person name="Sykes S."/>
            <person name="Walk T."/>
            <person name="White J."/>
            <person name="Yandava C."/>
            <person name="Haas B."/>
            <person name="Nusbaum C."/>
            <person name="Birren B."/>
        </authorList>
    </citation>
    <scope>NUCLEOTIDE SEQUENCE [LARGE SCALE GENOMIC DNA]</scope>
    <source>
        <strain evidence="5">ATCC 64411 / 73-15</strain>
    </source>
</reference>
<dbReference type="PANTHER" id="PTHR10622:SF12">
    <property type="entry name" value="HET DOMAIN-CONTAINING PROTEIN"/>
    <property type="match status" value="1"/>
</dbReference>
<accession>A0A0C4DQE2</accession>
<name>A0A0C4DQE2_MAGP6</name>
<evidence type="ECO:0000313" key="3">
    <source>
        <dbReference type="EMBL" id="KLU83015.1"/>
    </source>
</evidence>
<gene>
    <name evidence="3" type="ORF">MAPG_02082</name>
</gene>
<reference evidence="4" key="5">
    <citation type="submission" date="2015-06" db="UniProtKB">
        <authorList>
            <consortium name="EnsemblFungi"/>
        </authorList>
    </citation>
    <scope>IDENTIFICATION</scope>
    <source>
        <strain evidence="4">ATCC 64411</strain>
    </source>
</reference>